<keyword evidence="7" id="KW-1185">Reference proteome</keyword>
<feature type="transmembrane region" description="Helical" evidence="5">
    <location>
        <begin position="1336"/>
        <end position="1356"/>
    </location>
</feature>
<comment type="similarity">
    <text evidence="1">Belongs to the short-chain dehydrogenases/reductases (SDR) family.</text>
</comment>
<dbReference type="Pfam" id="PF00106">
    <property type="entry name" value="adh_short"/>
    <property type="match status" value="4"/>
</dbReference>
<dbReference type="InterPro" id="IPR002347">
    <property type="entry name" value="SDR_fam"/>
</dbReference>
<keyword evidence="5" id="KW-1133">Transmembrane helix</keyword>
<dbReference type="PANTHER" id="PTHR43490">
    <property type="entry name" value="(+)-NEOMENTHOL DEHYDROGENASE"/>
    <property type="match status" value="1"/>
</dbReference>
<dbReference type="CDD" id="cd05324">
    <property type="entry name" value="carb_red_PTCR-like_SDR_c"/>
    <property type="match status" value="1"/>
</dbReference>
<feature type="region of interest" description="Disordered" evidence="4">
    <location>
        <begin position="1031"/>
        <end position="1053"/>
    </location>
</feature>
<sequence length="1455" mass="158988">MEGNTGNLQSEVAVVTGGNRGIGLEICKQLASNGITVVLTARDEKRGAEAVSTLGTFGLSNIVFHQLEVSDPSSAVRLADFIKEKFGKLDILVNNAGITGTISEVGDPETFRQELEGMDLTGRIERIIKHITEPYEQAEKCLRTNYYGTKAVTKAMLPLLQSSSHGRIVNISSYYGLLRFFCGEELKQELNNIDNLSEQRVDELSELFLTDFKHGQLESRGWPTEGGYIAYKVSKALMNAYSRILAKEHPSLSINCVHPGYVQTDMNFQVGHLTVEEGARGTLMMAMAPKGGTSGAFLDVTEVAPFVSLHPATDVHLRPREHVSGTLRLSSFCTGRRRIRFLRSAPRDCSLSSPRVGRLLPLPETIAADFFTGFYIVLRIVPTTSTTRVAVVTGGNRGIGLEICRQLASIGVTVLLTARDEKRGAEAVSTLGTLGLSNVVFHQLDVSDPSSAVRLADFIKEKFGKLDILVNNAAIAGTITEIGDSETFRQELAGKDTVEKLERIRKHTTEPYEQAEKCLRTNYHGTKAVIKAMLPLLLSSSHGRIVNISSRYGLLRFFSGEEFKQELNNIDNLSEQRLDELSELFLTDFKHEHLEPQGWPVEGGFSAYKVSKALMNAYSRILAKEHPSLCVNCVHPGFVQTDMSFQVGLLTVEEGARGALMMAMVPKGGMSGAYLDRTEVASFLGGTKRRRRASKVLPPAGQPFPSASGGLDGLGCEGNVQASARWRSVGPCRSRVGLPGRVCRVETAWPWWNKVLRSSLCLTITRSGAGDGVVRSLVLSVLCGGALQKDGELVAGCVEEGLVLGVRGLPAMGTGPGSEKLRVCPRPRVAVVTGGNRGIGLEICRQLASNGVTVVLTARDEKRGAEAVSTLGTLGLFNIAVSTLGTLGLFNIVFHQLEVSDPSSAVRLADFIKEKFGKLDILSSFHGRIVNISSYYGLLRFFCGEELKHELNNIDNLSEQRLDELSELFLTDFKHGQLETRGWPTEGGYIAYSIQGSYEECLLENPCKGASIVVYQLRASWLCPNGYELSSRSSNDRGGRTGNSYDGNGAKRKHKWRSWTSPRVAVVTGGNRGIGLEICRQLASNGVTVVLTARDEKRGAEAVSTLATLGLSNVVFHQLEVSDPSSALRLADFIKEKFGKLDILVNNAAIAGTVTEIGDPETFRQEPYEQAEKCLRTNYHGTKAVTEAMLPLLLSSSHGRIVNISSRAGLLRFFSGEEFKQELDNIDSLSEQRLDELSELFLTDFKDGHLEPRGWPVEGGFSAYRVSKALMNAYSRILAKEHPSLCVNCVHPGFVQTDMNFQMGPLTVGEGARGALMMAMVPKGGMSGAYLDRTEVASFIDMVLFFFASLLIIFVLRRLRGRVLVGYACIRRRWLRCCLALLGLRRLDEVVVAALLLEQLREMDLAVEDAVERGVGGRGEDAAPVRALEAALVVPVSLNSCSKWVLQYSTPSMEE</sequence>
<evidence type="ECO:0000256" key="3">
    <source>
        <dbReference type="ARBA" id="ARBA00023002"/>
    </source>
</evidence>
<dbReference type="GO" id="GO:0016020">
    <property type="term" value="C:membrane"/>
    <property type="evidence" value="ECO:0007669"/>
    <property type="project" value="TreeGrafter"/>
</dbReference>
<evidence type="ECO:0000313" key="6">
    <source>
        <dbReference type="EMBL" id="WVZ74447.1"/>
    </source>
</evidence>
<evidence type="ECO:0000256" key="1">
    <source>
        <dbReference type="ARBA" id="ARBA00006484"/>
    </source>
</evidence>
<dbReference type="Gene3D" id="3.40.50.720">
    <property type="entry name" value="NAD(P)-binding Rossmann-like Domain"/>
    <property type="match status" value="5"/>
</dbReference>
<keyword evidence="5" id="KW-0812">Transmembrane</keyword>
<evidence type="ECO:0000256" key="5">
    <source>
        <dbReference type="SAM" id="Phobius"/>
    </source>
</evidence>
<gene>
    <name evidence="6" type="ORF">U9M48_022626</name>
</gene>
<dbReference type="PRINTS" id="PR00080">
    <property type="entry name" value="SDRFAMILY"/>
</dbReference>
<proteinExistence type="inferred from homology"/>
<evidence type="ECO:0000313" key="7">
    <source>
        <dbReference type="Proteomes" id="UP001341281"/>
    </source>
</evidence>
<evidence type="ECO:0000256" key="2">
    <source>
        <dbReference type="ARBA" id="ARBA00022857"/>
    </source>
</evidence>
<organism evidence="6 7">
    <name type="scientific">Paspalum notatum var. saurae</name>
    <dbReference type="NCBI Taxonomy" id="547442"/>
    <lineage>
        <taxon>Eukaryota</taxon>
        <taxon>Viridiplantae</taxon>
        <taxon>Streptophyta</taxon>
        <taxon>Embryophyta</taxon>
        <taxon>Tracheophyta</taxon>
        <taxon>Spermatophyta</taxon>
        <taxon>Magnoliopsida</taxon>
        <taxon>Liliopsida</taxon>
        <taxon>Poales</taxon>
        <taxon>Poaceae</taxon>
        <taxon>PACMAD clade</taxon>
        <taxon>Panicoideae</taxon>
        <taxon>Andropogonodae</taxon>
        <taxon>Paspaleae</taxon>
        <taxon>Paspalinae</taxon>
        <taxon>Paspalum</taxon>
    </lineage>
</organism>
<dbReference type="SUPFAM" id="SSF51735">
    <property type="entry name" value="NAD(P)-binding Rossmann-fold domains"/>
    <property type="match status" value="4"/>
</dbReference>
<dbReference type="EMBL" id="CP144749">
    <property type="protein sequence ID" value="WVZ74447.1"/>
    <property type="molecule type" value="Genomic_DNA"/>
</dbReference>
<dbReference type="InterPro" id="IPR036291">
    <property type="entry name" value="NAD(P)-bd_dom_sf"/>
</dbReference>
<keyword evidence="5" id="KW-0472">Membrane</keyword>
<dbReference type="PRINTS" id="PR00081">
    <property type="entry name" value="GDHRDH"/>
</dbReference>
<protein>
    <submittedName>
        <fullName evidence="6">Uncharacterized protein</fullName>
    </submittedName>
</protein>
<evidence type="ECO:0000256" key="4">
    <source>
        <dbReference type="SAM" id="MobiDB-lite"/>
    </source>
</evidence>
<reference evidence="6 7" key="1">
    <citation type="submission" date="2024-02" db="EMBL/GenBank/DDBJ databases">
        <title>High-quality chromosome-scale genome assembly of Pensacola bahiagrass (Paspalum notatum Flugge var. saurae).</title>
        <authorList>
            <person name="Vega J.M."/>
            <person name="Podio M."/>
            <person name="Orjuela J."/>
            <person name="Siena L.A."/>
            <person name="Pessino S.C."/>
            <person name="Combes M.C."/>
            <person name="Mariac C."/>
            <person name="Albertini E."/>
            <person name="Pupilli F."/>
            <person name="Ortiz J.P.A."/>
            <person name="Leblanc O."/>
        </authorList>
    </citation>
    <scope>NUCLEOTIDE SEQUENCE [LARGE SCALE GENOMIC DNA]</scope>
    <source>
        <strain evidence="6">R1</strain>
        <tissue evidence="6">Leaf</tissue>
    </source>
</reference>
<keyword evidence="3" id="KW-0560">Oxidoreductase</keyword>
<name>A0AAQ3TNI1_PASNO</name>
<accession>A0AAQ3TNI1</accession>
<keyword evidence="2" id="KW-0521">NADP</keyword>
<dbReference type="PANTHER" id="PTHR43490:SF135">
    <property type="entry name" value="OS02G0640800 PROTEIN"/>
    <property type="match status" value="1"/>
</dbReference>
<dbReference type="GO" id="GO:0016616">
    <property type="term" value="F:oxidoreductase activity, acting on the CH-OH group of donors, NAD or NADP as acceptor"/>
    <property type="evidence" value="ECO:0007669"/>
    <property type="project" value="InterPro"/>
</dbReference>
<dbReference type="Proteomes" id="UP001341281">
    <property type="component" value="Chromosome 05"/>
</dbReference>
<dbReference type="InterPro" id="IPR045313">
    <property type="entry name" value="CBR1-like"/>
</dbReference>